<dbReference type="Proteomes" id="UP000042958">
    <property type="component" value="Unassembled WGS sequence"/>
</dbReference>
<dbReference type="EMBL" id="CDHK01000003">
    <property type="protein sequence ID" value="CEO59632.1"/>
    <property type="molecule type" value="Genomic_DNA"/>
</dbReference>
<evidence type="ECO:0000313" key="2">
    <source>
        <dbReference type="Proteomes" id="UP000042958"/>
    </source>
</evidence>
<organism evidence="1 2">
    <name type="scientific">Penicillium brasilianum</name>
    <dbReference type="NCBI Taxonomy" id="104259"/>
    <lineage>
        <taxon>Eukaryota</taxon>
        <taxon>Fungi</taxon>
        <taxon>Dikarya</taxon>
        <taxon>Ascomycota</taxon>
        <taxon>Pezizomycotina</taxon>
        <taxon>Eurotiomycetes</taxon>
        <taxon>Eurotiomycetidae</taxon>
        <taxon>Eurotiales</taxon>
        <taxon>Aspergillaceae</taxon>
        <taxon>Penicillium</taxon>
    </lineage>
</organism>
<keyword evidence="2" id="KW-1185">Reference proteome</keyword>
<accession>A0A0F7VJ05</accession>
<reference evidence="2" key="1">
    <citation type="journal article" date="2015" name="Genome Announc.">
        <title>Draft genome sequence of the fungus Penicillium brasilianum MG11.</title>
        <authorList>
            <person name="Horn F."/>
            <person name="Linde J."/>
            <person name="Mattern D.J."/>
            <person name="Walther G."/>
            <person name="Guthke R."/>
            <person name="Brakhage A.A."/>
            <person name="Valiante V."/>
        </authorList>
    </citation>
    <scope>NUCLEOTIDE SEQUENCE [LARGE SCALE GENOMIC DNA]</scope>
    <source>
        <strain evidence="2">MG11</strain>
    </source>
</reference>
<proteinExistence type="predicted"/>
<sequence length="96" mass="10708">MVYKPDPVYLKNDAKHPRIEADSVYSYIKPSLESLAPQSRSQSKFLYPGNGMDSNIIELPSIPLGWKCYSKPSTNLSGEMPSSSNRITLTCPGNWI</sequence>
<protein>
    <submittedName>
        <fullName evidence="1">Uncharacterized protein</fullName>
    </submittedName>
</protein>
<name>A0A0F7VJ05_PENBI</name>
<gene>
    <name evidence="1" type="ORF">PMG11_04300</name>
</gene>
<dbReference type="AlphaFoldDB" id="A0A0F7VJ05"/>
<evidence type="ECO:0000313" key="1">
    <source>
        <dbReference type="EMBL" id="CEO59632.1"/>
    </source>
</evidence>